<dbReference type="RefSeq" id="WP_099912192.1">
    <property type="nucleotide sequence ID" value="NZ_AWWI01000121.1"/>
</dbReference>
<evidence type="ECO:0000259" key="2">
    <source>
        <dbReference type="Pfam" id="PF01471"/>
    </source>
</evidence>
<keyword evidence="1" id="KW-0732">Signal</keyword>
<dbReference type="SUPFAM" id="SSF47090">
    <property type="entry name" value="PGBD-like"/>
    <property type="match status" value="1"/>
</dbReference>
<keyword evidence="4" id="KW-1185">Reference proteome</keyword>
<dbReference type="Pfam" id="PF01471">
    <property type="entry name" value="PG_binding_1"/>
    <property type="match status" value="1"/>
</dbReference>
<dbReference type="PANTHER" id="PTHR43019">
    <property type="entry name" value="SERINE ENDOPROTEASE DEGS"/>
    <property type="match status" value="1"/>
</dbReference>
<feature type="domain" description="Peptidoglycan binding-like" evidence="2">
    <location>
        <begin position="169"/>
        <end position="222"/>
    </location>
</feature>
<evidence type="ECO:0000313" key="3">
    <source>
        <dbReference type="EMBL" id="PIL18535.1"/>
    </source>
</evidence>
<dbReference type="InterPro" id="IPR036366">
    <property type="entry name" value="PGBDSf"/>
</dbReference>
<comment type="caution">
    <text evidence="3">The sequence shown here is derived from an EMBL/GenBank/DDBJ whole genome shotgun (WGS) entry which is preliminary data.</text>
</comment>
<dbReference type="Gene3D" id="2.40.10.10">
    <property type="entry name" value="Trypsin-like serine proteases"/>
    <property type="match status" value="2"/>
</dbReference>
<reference evidence="3 4" key="1">
    <citation type="submission" date="2013-09" db="EMBL/GenBank/DDBJ databases">
        <title>Genome sequencing of Phaeobacter antarcticus sp. nov. SM1211.</title>
        <authorList>
            <person name="Zhang X.-Y."/>
            <person name="Liu C."/>
            <person name="Chen X.-L."/>
            <person name="Xie B.-B."/>
            <person name="Qin Q.-L."/>
            <person name="Rong J.-C."/>
            <person name="Zhang Y.-Z."/>
        </authorList>
    </citation>
    <scope>NUCLEOTIDE SEQUENCE [LARGE SCALE GENOMIC DNA]</scope>
    <source>
        <strain evidence="3 4">SM1211</strain>
    </source>
</reference>
<name>A0A2G8RAE6_9RHOB</name>
<dbReference type="InterPro" id="IPR002477">
    <property type="entry name" value="Peptidoglycan-bd-like"/>
</dbReference>
<dbReference type="InterPro" id="IPR043504">
    <property type="entry name" value="Peptidase_S1_PA_chymotrypsin"/>
</dbReference>
<dbReference type="EMBL" id="AWWI01000121">
    <property type="protein sequence ID" value="PIL18535.1"/>
    <property type="molecule type" value="Genomic_DNA"/>
</dbReference>
<dbReference type="OrthoDB" id="6810892at2"/>
<dbReference type="Proteomes" id="UP000231259">
    <property type="component" value="Unassembled WGS sequence"/>
</dbReference>
<protein>
    <recommendedName>
        <fullName evidence="2">Peptidoglycan binding-like domain-containing protein</fullName>
    </recommendedName>
</protein>
<evidence type="ECO:0000256" key="1">
    <source>
        <dbReference type="SAM" id="SignalP"/>
    </source>
</evidence>
<evidence type="ECO:0000313" key="4">
    <source>
        <dbReference type="Proteomes" id="UP000231259"/>
    </source>
</evidence>
<proteinExistence type="predicted"/>
<dbReference type="PANTHER" id="PTHR43019:SF23">
    <property type="entry name" value="PROTEASE DO-LIKE 5, CHLOROPLASTIC"/>
    <property type="match status" value="1"/>
</dbReference>
<feature type="chain" id="PRO_5013654709" description="Peptidoglycan binding-like domain-containing protein" evidence="1">
    <location>
        <begin position="22"/>
        <end position="590"/>
    </location>
</feature>
<sequence>MTRLVMALLAAVFLTAQAVVAQDATYIQIEAQPALVRAEQRARDYSSYLRDVNGFALNNGWYGIALGPYDRAEAEARLRQLRIQGQIPQDSYVAGPDFFGRQFWPVGAAGVAGQITTDPITETPLDQVPDAGQFPDSGQPADAAITEPLFVEETPREAAAGEARLNSREREQLQIALRWAGFYNSGIDGAFGQGTRNSMAAWQQANGYEETGILTSRQRAALLGEYNAVLDGLEMRQITDTRSGISIQMPTGVVAFDTYAAPFVRYEPTGDLPVQVFLISLQGDQSTLNGLYQIMQTLEIVPLEGARELRRDGFTLSGTNARIVSHTEVRLENGQIKGFTLVWPSNDEERRTRVLQAMQASFETIPDVLESSARPGTEPSVDLLAGLQIRQPKGTASGFYVDGVGTVVTAREAVQSCGRITLEDQYDARVLAEDAATGVAVLRTDKTLAPQSVAAFRSGLPLLKSEVAVSGYSFGGVLSAPTLTFGTLEDVRGLAGEENIQRLALASLPGDVGGPVLDAGGSVLGMLLPREDSNRQLPEDVSFATGADEIQALLTRAGLRATVAQGGADLAPEDLTVLAVGMTVLVSCWE</sequence>
<dbReference type="Gene3D" id="1.10.101.10">
    <property type="entry name" value="PGBD-like superfamily/PGBD"/>
    <property type="match status" value="1"/>
</dbReference>
<gene>
    <name evidence="3" type="ORF">P775_18345</name>
</gene>
<dbReference type="AlphaFoldDB" id="A0A2G8RAE6"/>
<dbReference type="Pfam" id="PF13365">
    <property type="entry name" value="Trypsin_2"/>
    <property type="match status" value="1"/>
</dbReference>
<dbReference type="InterPro" id="IPR036365">
    <property type="entry name" value="PGBD-like_sf"/>
</dbReference>
<dbReference type="SUPFAM" id="SSF50494">
    <property type="entry name" value="Trypsin-like serine proteases"/>
    <property type="match status" value="1"/>
</dbReference>
<organism evidence="3 4">
    <name type="scientific">Puniceibacterium antarcticum</name>
    <dbReference type="NCBI Taxonomy" id="1206336"/>
    <lineage>
        <taxon>Bacteria</taxon>
        <taxon>Pseudomonadati</taxon>
        <taxon>Pseudomonadota</taxon>
        <taxon>Alphaproteobacteria</taxon>
        <taxon>Rhodobacterales</taxon>
        <taxon>Paracoccaceae</taxon>
        <taxon>Puniceibacterium</taxon>
    </lineage>
</organism>
<feature type="signal peptide" evidence="1">
    <location>
        <begin position="1"/>
        <end position="21"/>
    </location>
</feature>
<accession>A0A2G8RAE6</accession>
<dbReference type="InterPro" id="IPR009003">
    <property type="entry name" value="Peptidase_S1_PA"/>
</dbReference>